<protein>
    <submittedName>
        <fullName evidence="2">Uncharacterized protein</fullName>
    </submittedName>
</protein>
<dbReference type="EMBL" id="JBDLBR010000005">
    <property type="protein sequence ID" value="MEN7538426.1"/>
    <property type="molecule type" value="Genomic_DNA"/>
</dbReference>
<organism evidence="2 3">
    <name type="scientific">Aurantiacibacter flavus</name>
    <dbReference type="NCBI Taxonomy" id="3145232"/>
    <lineage>
        <taxon>Bacteria</taxon>
        <taxon>Pseudomonadati</taxon>
        <taxon>Pseudomonadota</taxon>
        <taxon>Alphaproteobacteria</taxon>
        <taxon>Sphingomonadales</taxon>
        <taxon>Erythrobacteraceae</taxon>
        <taxon>Aurantiacibacter</taxon>
    </lineage>
</organism>
<keyword evidence="3" id="KW-1185">Reference proteome</keyword>
<dbReference type="Proteomes" id="UP001484535">
    <property type="component" value="Unassembled WGS sequence"/>
</dbReference>
<evidence type="ECO:0000256" key="1">
    <source>
        <dbReference type="SAM" id="SignalP"/>
    </source>
</evidence>
<sequence length="119" mass="12682">MALLSAGAFVASPAAANDGPTTRLVTCGEQTCLRIEGRRDSVGTVVAINGQPMAVDGGESWRVTLPMQTVRQIAEHGDRRLEVTLLHPSANRESRNYARLPIGLLGETTDLEAIRVTAS</sequence>
<dbReference type="RefSeq" id="WP_346785876.1">
    <property type="nucleotide sequence ID" value="NZ_JBDLBR010000005.1"/>
</dbReference>
<name>A0ABV0D251_9SPHN</name>
<evidence type="ECO:0000313" key="2">
    <source>
        <dbReference type="EMBL" id="MEN7538426.1"/>
    </source>
</evidence>
<comment type="caution">
    <text evidence="2">The sequence shown here is derived from an EMBL/GenBank/DDBJ whole genome shotgun (WGS) entry which is preliminary data.</text>
</comment>
<keyword evidence="1" id="KW-0732">Signal</keyword>
<proteinExistence type="predicted"/>
<feature type="chain" id="PRO_5045963635" evidence="1">
    <location>
        <begin position="17"/>
        <end position="119"/>
    </location>
</feature>
<evidence type="ECO:0000313" key="3">
    <source>
        <dbReference type="Proteomes" id="UP001484535"/>
    </source>
</evidence>
<accession>A0ABV0D251</accession>
<gene>
    <name evidence="2" type="ORF">ABDJ38_14685</name>
</gene>
<feature type="signal peptide" evidence="1">
    <location>
        <begin position="1"/>
        <end position="16"/>
    </location>
</feature>
<reference evidence="2 3" key="1">
    <citation type="submission" date="2024-05" db="EMBL/GenBank/DDBJ databases">
        <authorList>
            <person name="Park S."/>
        </authorList>
    </citation>
    <scope>NUCLEOTIDE SEQUENCE [LARGE SCALE GENOMIC DNA]</scope>
    <source>
        <strain evidence="2 3">DGU5</strain>
    </source>
</reference>